<proteinExistence type="predicted"/>
<keyword evidence="1" id="KW-0547">Nucleotide-binding</keyword>
<sequence>MVLLHGKLVVVGRLTFILIIKGSVMNILGDMTVGKTAICHVAGNEATAYPKTYNCTNLADLVLKQIRVPDSDDTVEFFLFDSSGNSVYLDALRDVWVTMDMYCIVYDVTNRSSFKNCAMWLEQLSQSRGDHNIFGVLVGNKIDKENHRVVSTQEGKQLATSRKMGFFECSAKDNKGIGEIFKYLASEFVTRYRTRIRTLEKMARDNY</sequence>
<dbReference type="SMART" id="SM00174">
    <property type="entry name" value="RHO"/>
    <property type="match status" value="1"/>
</dbReference>
<evidence type="ECO:0000313" key="4">
    <source>
        <dbReference type="Proteomes" id="UP000663860"/>
    </source>
</evidence>
<dbReference type="GO" id="GO:0003924">
    <property type="term" value="F:GTPase activity"/>
    <property type="evidence" value="ECO:0007669"/>
    <property type="project" value="InterPro"/>
</dbReference>
<dbReference type="Proteomes" id="UP000663860">
    <property type="component" value="Unassembled WGS sequence"/>
</dbReference>
<dbReference type="InterPro" id="IPR001806">
    <property type="entry name" value="Small_GTPase"/>
</dbReference>
<evidence type="ECO:0000313" key="3">
    <source>
        <dbReference type="EMBL" id="CAF1304802.1"/>
    </source>
</evidence>
<dbReference type="EMBL" id="CAJNOE010000668">
    <property type="protein sequence ID" value="CAF1304802.1"/>
    <property type="molecule type" value="Genomic_DNA"/>
</dbReference>
<dbReference type="PANTHER" id="PTHR47977">
    <property type="entry name" value="RAS-RELATED PROTEIN RAB"/>
    <property type="match status" value="1"/>
</dbReference>
<dbReference type="PROSITE" id="PS51421">
    <property type="entry name" value="RAS"/>
    <property type="match status" value="1"/>
</dbReference>
<dbReference type="Gene3D" id="3.40.50.300">
    <property type="entry name" value="P-loop containing nucleotide triphosphate hydrolases"/>
    <property type="match status" value="1"/>
</dbReference>
<dbReference type="PROSITE" id="PS51419">
    <property type="entry name" value="RAB"/>
    <property type="match status" value="1"/>
</dbReference>
<dbReference type="SUPFAM" id="SSF52540">
    <property type="entry name" value="P-loop containing nucleoside triphosphate hydrolases"/>
    <property type="match status" value="1"/>
</dbReference>
<dbReference type="InterPro" id="IPR027417">
    <property type="entry name" value="P-loop_NTPase"/>
</dbReference>
<dbReference type="GO" id="GO:0005525">
    <property type="term" value="F:GTP binding"/>
    <property type="evidence" value="ECO:0007669"/>
    <property type="project" value="UniProtKB-KW"/>
</dbReference>
<dbReference type="PRINTS" id="PR00449">
    <property type="entry name" value="RASTRNSFRMNG"/>
</dbReference>
<organism evidence="3 4">
    <name type="scientific">Adineta steineri</name>
    <dbReference type="NCBI Taxonomy" id="433720"/>
    <lineage>
        <taxon>Eukaryota</taxon>
        <taxon>Metazoa</taxon>
        <taxon>Spiralia</taxon>
        <taxon>Gnathifera</taxon>
        <taxon>Rotifera</taxon>
        <taxon>Eurotatoria</taxon>
        <taxon>Bdelloidea</taxon>
        <taxon>Adinetida</taxon>
        <taxon>Adinetidae</taxon>
        <taxon>Adineta</taxon>
    </lineage>
</organism>
<gene>
    <name evidence="3" type="ORF">IZO911_LOCUS34266</name>
</gene>
<protein>
    <submittedName>
        <fullName evidence="3">Uncharacterized protein</fullName>
    </submittedName>
</protein>
<comment type="caution">
    <text evidence="3">The sequence shown here is derived from an EMBL/GenBank/DDBJ whole genome shotgun (WGS) entry which is preliminary data.</text>
</comment>
<dbReference type="SMART" id="SM00175">
    <property type="entry name" value="RAB"/>
    <property type="match status" value="1"/>
</dbReference>
<dbReference type="SMART" id="SM00173">
    <property type="entry name" value="RAS"/>
    <property type="match status" value="1"/>
</dbReference>
<dbReference type="InterPro" id="IPR050227">
    <property type="entry name" value="Rab"/>
</dbReference>
<keyword evidence="2" id="KW-0342">GTP-binding</keyword>
<dbReference type="Pfam" id="PF00071">
    <property type="entry name" value="Ras"/>
    <property type="match status" value="1"/>
</dbReference>
<evidence type="ECO:0000256" key="2">
    <source>
        <dbReference type="ARBA" id="ARBA00023134"/>
    </source>
</evidence>
<evidence type="ECO:0000256" key="1">
    <source>
        <dbReference type="ARBA" id="ARBA00022741"/>
    </source>
</evidence>
<name>A0A815E0L6_9BILA</name>
<dbReference type="AlphaFoldDB" id="A0A815E0L6"/>
<reference evidence="3" key="1">
    <citation type="submission" date="2021-02" db="EMBL/GenBank/DDBJ databases">
        <authorList>
            <person name="Nowell W R."/>
        </authorList>
    </citation>
    <scope>NUCLEOTIDE SEQUENCE</scope>
</reference>
<accession>A0A815E0L6</accession>